<dbReference type="GO" id="GO:0072527">
    <property type="term" value="P:pyrimidine-containing compound metabolic process"/>
    <property type="evidence" value="ECO:0007669"/>
    <property type="project" value="UniProtKB-ARBA"/>
</dbReference>
<feature type="domain" description="CMP/dCMP-type deaminase" evidence="2">
    <location>
        <begin position="16"/>
        <end position="164"/>
    </location>
</feature>
<dbReference type="OrthoDB" id="414540at2759"/>
<protein>
    <recommendedName>
        <fullName evidence="2">CMP/dCMP-type deaminase domain-containing protein</fullName>
    </recommendedName>
</protein>
<organism evidence="3 4">
    <name type="scientific">Corymbia citriodora subsp. variegata</name>
    <dbReference type="NCBI Taxonomy" id="360336"/>
    <lineage>
        <taxon>Eukaryota</taxon>
        <taxon>Viridiplantae</taxon>
        <taxon>Streptophyta</taxon>
        <taxon>Embryophyta</taxon>
        <taxon>Tracheophyta</taxon>
        <taxon>Spermatophyta</taxon>
        <taxon>Magnoliopsida</taxon>
        <taxon>eudicotyledons</taxon>
        <taxon>Gunneridae</taxon>
        <taxon>Pentapetalae</taxon>
        <taxon>rosids</taxon>
        <taxon>malvids</taxon>
        <taxon>Myrtales</taxon>
        <taxon>Myrtaceae</taxon>
        <taxon>Myrtoideae</taxon>
        <taxon>Eucalypteae</taxon>
        <taxon>Corymbia</taxon>
    </lineage>
</organism>
<dbReference type="GO" id="GO:0005829">
    <property type="term" value="C:cytosol"/>
    <property type="evidence" value="ECO:0007669"/>
    <property type="project" value="TreeGrafter"/>
</dbReference>
<dbReference type="InterPro" id="IPR050202">
    <property type="entry name" value="Cyt/Deoxycyt_deaminase"/>
</dbReference>
<sequence length="168" mass="18280">MAGSSSTSTNFDLNSTEIKSLATAAIAAKTHAYCPYSNFRVGASFLTNDGKLVSGANVEVASTPVGICAERCALAPLVAQYERPHMPRIRACAVSTDIWPPASCCGMCRQMMREFCELDMKVYMYGRQESQNYKGLSAERELEVCGEPAVMTMGEMLPMSFGPNDLKH</sequence>
<dbReference type="InterPro" id="IPR016193">
    <property type="entry name" value="Cytidine_deaminase-like"/>
</dbReference>
<evidence type="ECO:0000313" key="3">
    <source>
        <dbReference type="EMBL" id="KAF7845737.1"/>
    </source>
</evidence>
<dbReference type="PROSITE" id="PS51747">
    <property type="entry name" value="CYT_DCMP_DEAMINASES_2"/>
    <property type="match status" value="1"/>
</dbReference>
<accession>A0A8T0CEL2</accession>
<proteinExistence type="inferred from homology"/>
<comment type="caution">
    <text evidence="3">The sequence shown here is derived from an EMBL/GenBank/DDBJ whole genome shotgun (WGS) entry which is preliminary data.</text>
</comment>
<name>A0A8T0CEL2_CORYI</name>
<dbReference type="GO" id="GO:0008270">
    <property type="term" value="F:zinc ion binding"/>
    <property type="evidence" value="ECO:0007669"/>
    <property type="project" value="TreeGrafter"/>
</dbReference>
<evidence type="ECO:0000313" key="4">
    <source>
        <dbReference type="Proteomes" id="UP000806378"/>
    </source>
</evidence>
<dbReference type="Gene3D" id="3.40.140.10">
    <property type="entry name" value="Cytidine Deaminase, domain 2"/>
    <property type="match status" value="1"/>
</dbReference>
<dbReference type="EMBL" id="MU101524">
    <property type="protein sequence ID" value="KAF7845737.1"/>
    <property type="molecule type" value="Genomic_DNA"/>
</dbReference>
<dbReference type="CDD" id="cd01283">
    <property type="entry name" value="cytidine_deaminase"/>
    <property type="match status" value="1"/>
</dbReference>
<gene>
    <name evidence="3" type="ORF">BT93_L0871</name>
</gene>
<dbReference type="Proteomes" id="UP000806378">
    <property type="component" value="Unassembled WGS sequence"/>
</dbReference>
<reference evidence="3" key="1">
    <citation type="submission" date="2020-05" db="EMBL/GenBank/DDBJ databases">
        <title>WGS assembly of Corymbia citriodora subspecies variegata.</title>
        <authorList>
            <person name="Barry K."/>
            <person name="Hundley H."/>
            <person name="Shu S."/>
            <person name="Jenkins J."/>
            <person name="Grimwood J."/>
            <person name="Baten A."/>
        </authorList>
    </citation>
    <scope>NUCLEOTIDE SEQUENCE</scope>
    <source>
        <strain evidence="3">CV2-018</strain>
    </source>
</reference>
<evidence type="ECO:0000256" key="1">
    <source>
        <dbReference type="ARBA" id="ARBA00006576"/>
    </source>
</evidence>
<dbReference type="InterPro" id="IPR002125">
    <property type="entry name" value="CMP_dCMP_dom"/>
</dbReference>
<dbReference type="PANTHER" id="PTHR11644">
    <property type="entry name" value="CYTIDINE DEAMINASE"/>
    <property type="match status" value="1"/>
</dbReference>
<evidence type="ECO:0000259" key="2">
    <source>
        <dbReference type="PROSITE" id="PS51747"/>
    </source>
</evidence>
<comment type="similarity">
    <text evidence="1">Belongs to the cytidine and deoxycytidylate deaminase family.</text>
</comment>
<dbReference type="NCBIfam" id="NF004064">
    <property type="entry name" value="PRK05578.1"/>
    <property type="match status" value="1"/>
</dbReference>
<dbReference type="SUPFAM" id="SSF53927">
    <property type="entry name" value="Cytidine deaminase-like"/>
    <property type="match status" value="1"/>
</dbReference>
<dbReference type="PANTHER" id="PTHR11644:SF2">
    <property type="entry name" value="CYTIDINE DEAMINASE"/>
    <property type="match status" value="1"/>
</dbReference>
<dbReference type="AlphaFoldDB" id="A0A8T0CEL2"/>
<dbReference type="GO" id="GO:0055086">
    <property type="term" value="P:nucleobase-containing small molecule metabolic process"/>
    <property type="evidence" value="ECO:0007669"/>
    <property type="project" value="UniProtKB-ARBA"/>
</dbReference>
<dbReference type="Gramene" id="rna-gnl|WGS:JABURB|Cocit.L0871.1">
    <property type="protein sequence ID" value="cds-KAF7845737.1"/>
    <property type="gene ID" value="gene-BT93_L0871"/>
</dbReference>
<dbReference type="GO" id="GO:0004126">
    <property type="term" value="F:cytidine deaminase activity"/>
    <property type="evidence" value="ECO:0007669"/>
    <property type="project" value="TreeGrafter"/>
</dbReference>
<dbReference type="Pfam" id="PF00383">
    <property type="entry name" value="dCMP_cyt_deam_1"/>
    <property type="match status" value="1"/>
</dbReference>
<keyword evidence="4" id="KW-1185">Reference proteome</keyword>